<gene>
    <name evidence="2" type="ORF">H4281_00085</name>
</gene>
<dbReference type="PANTHER" id="PTHR47691">
    <property type="entry name" value="REGULATOR-RELATED"/>
    <property type="match status" value="1"/>
</dbReference>
<dbReference type="InterPro" id="IPR002182">
    <property type="entry name" value="NB-ARC"/>
</dbReference>
<evidence type="ECO:0000259" key="1">
    <source>
        <dbReference type="SMART" id="SM00382"/>
    </source>
</evidence>
<dbReference type="SUPFAM" id="SSF48452">
    <property type="entry name" value="TPR-like"/>
    <property type="match status" value="1"/>
</dbReference>
<dbReference type="PRINTS" id="PR00364">
    <property type="entry name" value="DISEASERSIST"/>
</dbReference>
<dbReference type="EMBL" id="JACGZW010000001">
    <property type="protein sequence ID" value="MBB1151522.1"/>
    <property type="molecule type" value="Genomic_DNA"/>
</dbReference>
<dbReference type="GO" id="GO:0043531">
    <property type="term" value="F:ADP binding"/>
    <property type="evidence" value="ECO:0007669"/>
    <property type="project" value="InterPro"/>
</dbReference>
<dbReference type="SUPFAM" id="SSF52540">
    <property type="entry name" value="P-loop containing nucleoside triphosphate hydrolases"/>
    <property type="match status" value="1"/>
</dbReference>
<evidence type="ECO:0000313" key="3">
    <source>
        <dbReference type="Proteomes" id="UP000526734"/>
    </source>
</evidence>
<protein>
    <submittedName>
        <fullName evidence="2">AAA family ATPase</fullName>
    </submittedName>
</protein>
<reference evidence="2 3" key="1">
    <citation type="submission" date="2020-08" db="EMBL/GenBank/DDBJ databases">
        <title>Amycolatopsis sp. nov. DR6-1 isolated from Dendrobium heterocarpum.</title>
        <authorList>
            <person name="Tedsree N."/>
            <person name="Kuncharoen N."/>
            <person name="Likhitwitayawuid K."/>
            <person name="Tanasupawat S."/>
        </authorList>
    </citation>
    <scope>NUCLEOTIDE SEQUENCE [LARGE SCALE GENOMIC DNA]</scope>
    <source>
        <strain evidence="2 3">DR6-1</strain>
    </source>
</reference>
<proteinExistence type="predicted"/>
<dbReference type="Pfam" id="PF00931">
    <property type="entry name" value="NB-ARC"/>
    <property type="match status" value="1"/>
</dbReference>
<comment type="caution">
    <text evidence="2">The sequence shown here is derived from an EMBL/GenBank/DDBJ whole genome shotgun (WGS) entry which is preliminary data.</text>
</comment>
<dbReference type="RefSeq" id="WP_182888779.1">
    <property type="nucleotide sequence ID" value="NZ_JACGZW010000001.1"/>
</dbReference>
<name>A0A7W3VRM4_9PSEU</name>
<dbReference type="InterPro" id="IPR003593">
    <property type="entry name" value="AAA+_ATPase"/>
</dbReference>
<dbReference type="PANTHER" id="PTHR47691:SF3">
    <property type="entry name" value="HTH-TYPE TRANSCRIPTIONAL REGULATOR RV0890C-RELATED"/>
    <property type="match status" value="1"/>
</dbReference>
<dbReference type="InterPro" id="IPR027417">
    <property type="entry name" value="P-loop_NTPase"/>
</dbReference>
<evidence type="ECO:0000313" key="2">
    <source>
        <dbReference type="EMBL" id="MBB1151522.1"/>
    </source>
</evidence>
<feature type="domain" description="AAA+ ATPase" evidence="1">
    <location>
        <begin position="76"/>
        <end position="215"/>
    </location>
</feature>
<organism evidence="2 3">
    <name type="scientific">Amycolatopsis dendrobii</name>
    <dbReference type="NCBI Taxonomy" id="2760662"/>
    <lineage>
        <taxon>Bacteria</taxon>
        <taxon>Bacillati</taxon>
        <taxon>Actinomycetota</taxon>
        <taxon>Actinomycetes</taxon>
        <taxon>Pseudonocardiales</taxon>
        <taxon>Pseudonocardiaceae</taxon>
        <taxon>Amycolatopsis</taxon>
    </lineage>
</organism>
<dbReference type="Gene3D" id="1.25.40.10">
    <property type="entry name" value="Tetratricopeptide repeat domain"/>
    <property type="match status" value="1"/>
</dbReference>
<dbReference type="AlphaFoldDB" id="A0A7W3VRM4"/>
<dbReference type="Proteomes" id="UP000526734">
    <property type="component" value="Unassembled WGS sequence"/>
</dbReference>
<accession>A0A7W3VRM4</accession>
<dbReference type="Gene3D" id="3.40.50.300">
    <property type="entry name" value="P-loop containing nucleotide triphosphate hydrolases"/>
    <property type="match status" value="1"/>
</dbReference>
<dbReference type="InterPro" id="IPR011990">
    <property type="entry name" value="TPR-like_helical_dom_sf"/>
</dbReference>
<keyword evidence="3" id="KW-1185">Reference proteome</keyword>
<dbReference type="SMART" id="SM00382">
    <property type="entry name" value="AAA"/>
    <property type="match status" value="1"/>
</dbReference>
<sequence length="555" mass="60336">MTDRAQGGGNRYAGTAQKVVQAGTVFGGIRIDTSKVPLLPAPNQLPATVAHFTGREADLRQLHSLLPDDDAHEPATLLISAIAGMAGVGKTTLATYWAHRIRDRYPNGALYVNLQGYSNEKVADPGPVLGSFLRALNVPDAEIPADVASRAALFRSLLTERRVLVLLDNAATPEQIRPLLPGSPSSLVIVTSRSRLSGLIARNGARPIFLGLLSDTEAMRLLRRIAGDARIDSEPTAATALAGYCAHLPLALCIAAARVVVNPHKAIEELVAELSAERNRLDFFNTEDEETAVRAVFSWSYRSLSPDAAKMFRLLSLYPVPVIDIPGTAALAGISKKSARDLLRLLFDGHLLESQPGSAYRFHDLVLAYASECLEADEPPSSRAEALQRISGWHEYLRLREHTVAHTTEWGRATALRQAGEHALFFHWHDEAIPLLKESATIFSTIRDHRGAGLAHLGLGEAYRKLDQQHRCIQHLQKAADEFAKANCRVDSCTALHKLGKAWARAGNPGKAQGALQHTLQIMESLGKTADADLVLKELAEITADAAPHRDRPLE</sequence>